<keyword evidence="3" id="KW-0479">Metal-binding</keyword>
<evidence type="ECO:0000256" key="6">
    <source>
        <dbReference type="ARBA" id="ARBA00023033"/>
    </source>
</evidence>
<comment type="similarity">
    <text evidence="1">Belongs to the cytochrome P450 family.</text>
</comment>
<keyword evidence="6" id="KW-0503">Monooxygenase</keyword>
<dbReference type="AlphaFoldDB" id="A0A420HSD0"/>
<dbReference type="GO" id="GO:0004497">
    <property type="term" value="F:monooxygenase activity"/>
    <property type="evidence" value="ECO:0007669"/>
    <property type="project" value="UniProtKB-KW"/>
</dbReference>
<dbReference type="Pfam" id="PF00067">
    <property type="entry name" value="p450"/>
    <property type="match status" value="1"/>
</dbReference>
<evidence type="ECO:0000313" key="7">
    <source>
        <dbReference type="EMBL" id="RKF60346.1"/>
    </source>
</evidence>
<dbReference type="InterPro" id="IPR001128">
    <property type="entry name" value="Cyt_P450"/>
</dbReference>
<organism evidence="7 8">
    <name type="scientific">Erysiphe neolycopersici</name>
    <dbReference type="NCBI Taxonomy" id="212602"/>
    <lineage>
        <taxon>Eukaryota</taxon>
        <taxon>Fungi</taxon>
        <taxon>Dikarya</taxon>
        <taxon>Ascomycota</taxon>
        <taxon>Pezizomycotina</taxon>
        <taxon>Leotiomycetes</taxon>
        <taxon>Erysiphales</taxon>
        <taxon>Erysiphaceae</taxon>
        <taxon>Erysiphe</taxon>
    </lineage>
</organism>
<keyword evidence="2" id="KW-0349">Heme</keyword>
<dbReference type="STRING" id="212602.A0A420HSD0"/>
<evidence type="ECO:0000256" key="3">
    <source>
        <dbReference type="ARBA" id="ARBA00022723"/>
    </source>
</evidence>
<protein>
    <submittedName>
        <fullName evidence="7">Putative cytochrome P450</fullName>
    </submittedName>
</protein>
<reference evidence="7 8" key="1">
    <citation type="journal article" date="2018" name="BMC Genomics">
        <title>Comparative genome analyses reveal sequence features reflecting distinct modes of host-adaptation between dicot and monocot powdery mildew.</title>
        <authorList>
            <person name="Wu Y."/>
            <person name="Ma X."/>
            <person name="Pan Z."/>
            <person name="Kale S.D."/>
            <person name="Song Y."/>
            <person name="King H."/>
            <person name="Zhang Q."/>
            <person name="Presley C."/>
            <person name="Deng X."/>
            <person name="Wei C.I."/>
            <person name="Xiao S."/>
        </authorList>
    </citation>
    <scope>NUCLEOTIDE SEQUENCE [LARGE SCALE GENOMIC DNA]</scope>
    <source>
        <strain evidence="7">UMSG2</strain>
    </source>
</reference>
<dbReference type="SUPFAM" id="SSF48264">
    <property type="entry name" value="Cytochrome P450"/>
    <property type="match status" value="1"/>
</dbReference>
<dbReference type="Gene3D" id="1.10.630.10">
    <property type="entry name" value="Cytochrome P450"/>
    <property type="match status" value="1"/>
</dbReference>
<evidence type="ECO:0000256" key="1">
    <source>
        <dbReference type="ARBA" id="ARBA00010617"/>
    </source>
</evidence>
<dbReference type="PANTHER" id="PTHR24286:SF384">
    <property type="entry name" value="P450, PUTATIVE (EUROFUNG)-RELATED"/>
    <property type="match status" value="1"/>
</dbReference>
<dbReference type="InterPro" id="IPR036396">
    <property type="entry name" value="Cyt_P450_sf"/>
</dbReference>
<dbReference type="GO" id="GO:0016125">
    <property type="term" value="P:sterol metabolic process"/>
    <property type="evidence" value="ECO:0007669"/>
    <property type="project" value="TreeGrafter"/>
</dbReference>
<evidence type="ECO:0000313" key="8">
    <source>
        <dbReference type="Proteomes" id="UP000286134"/>
    </source>
</evidence>
<proteinExistence type="inferred from homology"/>
<keyword evidence="5" id="KW-0408">Iron</keyword>
<keyword evidence="4" id="KW-0560">Oxidoreductase</keyword>
<dbReference type="EMBL" id="MCFK01005188">
    <property type="protein sequence ID" value="RKF60346.1"/>
    <property type="molecule type" value="Genomic_DNA"/>
</dbReference>
<name>A0A420HSD0_9PEZI</name>
<dbReference type="GO" id="GO:0005506">
    <property type="term" value="F:iron ion binding"/>
    <property type="evidence" value="ECO:0007669"/>
    <property type="project" value="InterPro"/>
</dbReference>
<dbReference type="GO" id="GO:0016705">
    <property type="term" value="F:oxidoreductase activity, acting on paired donors, with incorporation or reduction of molecular oxygen"/>
    <property type="evidence" value="ECO:0007669"/>
    <property type="project" value="InterPro"/>
</dbReference>
<keyword evidence="8" id="KW-1185">Reference proteome</keyword>
<evidence type="ECO:0000256" key="5">
    <source>
        <dbReference type="ARBA" id="ARBA00023004"/>
    </source>
</evidence>
<sequence>MSCIIVTVITFGFLLLYRIINTLQRKNQVKKPWQELLNTSTLEMRAGPNKRLELIFGIKNSFTTSNLEFHKSFLMFTIKKLEVISKSDWKEIRDDALEQIKKKKHQSRVSETLKLSSLVQNLKFRIILRQFFPSAPSPRDDTIEKLTAKINSMWMKSKNFKGETLERLQTEKKEILCLLSEILSEKVEEGSKNPLNIIIPAYETLWRVVLLCFLETVFRTSTDERSVYNKIAEKFMQNPSLNTLNEKNIESINMGMIVKETLRLYPPTRRIYRLLNGIKECVNVESLHRDPEFFGPNENRFQPRRWKGEEKRILEQYLPFGYGKFKCPARNNVAPMMIAVLSSALIVEMGEEYSILQDLGQDPLPSERNSFDDMNLNVSRFKKSKSVI</sequence>
<evidence type="ECO:0000256" key="2">
    <source>
        <dbReference type="ARBA" id="ARBA00022617"/>
    </source>
</evidence>
<dbReference type="PANTHER" id="PTHR24286">
    <property type="entry name" value="CYTOCHROME P450 26"/>
    <property type="match status" value="1"/>
</dbReference>
<dbReference type="OrthoDB" id="10029320at2759"/>
<dbReference type="Proteomes" id="UP000286134">
    <property type="component" value="Unassembled WGS sequence"/>
</dbReference>
<dbReference type="GO" id="GO:0020037">
    <property type="term" value="F:heme binding"/>
    <property type="evidence" value="ECO:0007669"/>
    <property type="project" value="InterPro"/>
</dbReference>
<gene>
    <name evidence="7" type="ORF">OnM2_051055</name>
</gene>
<accession>A0A420HSD0</accession>
<evidence type="ECO:0000256" key="4">
    <source>
        <dbReference type="ARBA" id="ARBA00023002"/>
    </source>
</evidence>
<comment type="caution">
    <text evidence="7">The sequence shown here is derived from an EMBL/GenBank/DDBJ whole genome shotgun (WGS) entry which is preliminary data.</text>
</comment>